<dbReference type="GO" id="GO:0005634">
    <property type="term" value="C:nucleus"/>
    <property type="evidence" value="ECO:0007669"/>
    <property type="project" value="UniProtKB-SubCell"/>
</dbReference>
<dbReference type="AlphaFoldDB" id="A0A0D9W8A5"/>
<dbReference type="SUPFAM" id="SSF47459">
    <property type="entry name" value="HLH, helix-loop-helix DNA-binding domain"/>
    <property type="match status" value="1"/>
</dbReference>
<protein>
    <recommendedName>
        <fullName evidence="7">BHLH domain-containing protein</fullName>
    </recommendedName>
</protein>
<dbReference type="EnsemblPlants" id="LPERR04G17890.1">
    <property type="protein sequence ID" value="LPERR04G17890.1"/>
    <property type="gene ID" value="LPERR04G17890"/>
</dbReference>
<dbReference type="HOGENOM" id="CLU_043465_0_0_1"/>
<evidence type="ECO:0000256" key="3">
    <source>
        <dbReference type="ARBA" id="ARBA00023015"/>
    </source>
</evidence>
<evidence type="ECO:0000313" key="8">
    <source>
        <dbReference type="EnsemblPlants" id="LPERR04G17890.1"/>
    </source>
</evidence>
<reference evidence="9" key="2">
    <citation type="submission" date="2013-12" db="EMBL/GenBank/DDBJ databases">
        <authorList>
            <person name="Yu Y."/>
            <person name="Lee S."/>
            <person name="de Baynast K."/>
            <person name="Wissotski M."/>
            <person name="Liu L."/>
            <person name="Talag J."/>
            <person name="Goicoechea J."/>
            <person name="Angelova A."/>
            <person name="Jetty R."/>
            <person name="Kudrna D."/>
            <person name="Golser W."/>
            <person name="Rivera L."/>
            <person name="Zhang J."/>
            <person name="Wing R."/>
        </authorList>
    </citation>
    <scope>NUCLEOTIDE SEQUENCE</scope>
</reference>
<feature type="compositionally biased region" description="Polar residues" evidence="6">
    <location>
        <begin position="236"/>
        <end position="246"/>
    </location>
</feature>
<dbReference type="GO" id="GO:0000981">
    <property type="term" value="F:DNA-binding transcription factor activity, RNA polymerase II-specific"/>
    <property type="evidence" value="ECO:0007669"/>
    <property type="project" value="TreeGrafter"/>
</dbReference>
<dbReference type="InterPro" id="IPR011598">
    <property type="entry name" value="bHLH_dom"/>
</dbReference>
<sequence length="389" mass="42386">MHGRALQLYRVVFHCPRSSSLLHCNNKSTTSRGMWESRHQNMQTHSLFAGAADTAFSSSPAADALIPSEHIGGHLWNQNVISSEENFLSLLDDTRDVMALQMFDGVPVASSDYLKGLSMDDAGDMAASSTVAAYNNMDTGCSVAPLGKNNKTVVQQSIQSQEVGAPMAAFLQQLIPTSVLDHSGIGIEGVYPDGSALGASFCMRTSPEIGSFSGYRSTTAEELMSTDTKEQEVTRLTRTCSSNGTDTNKKRRSEGRVGGNTKKSRSETSHASSPKPQAPTVKLGEKITALQQIVSPFGKTDTASVLLETINYIKFLHEQIQLFSQPYLTNSTNKGHIHLGVEERMKAGLENDLVGRGLCLAPVSLTPQVYHDNILPECWTPTYRNYLYR</sequence>
<organism evidence="8 9">
    <name type="scientific">Leersia perrieri</name>
    <dbReference type="NCBI Taxonomy" id="77586"/>
    <lineage>
        <taxon>Eukaryota</taxon>
        <taxon>Viridiplantae</taxon>
        <taxon>Streptophyta</taxon>
        <taxon>Embryophyta</taxon>
        <taxon>Tracheophyta</taxon>
        <taxon>Spermatophyta</taxon>
        <taxon>Magnoliopsida</taxon>
        <taxon>Liliopsida</taxon>
        <taxon>Poales</taxon>
        <taxon>Poaceae</taxon>
        <taxon>BOP clade</taxon>
        <taxon>Oryzoideae</taxon>
        <taxon>Oryzeae</taxon>
        <taxon>Oryzinae</taxon>
        <taxon>Leersia</taxon>
    </lineage>
</organism>
<dbReference type="CDD" id="cd11393">
    <property type="entry name" value="bHLH_AtbHLH_like"/>
    <property type="match status" value="1"/>
</dbReference>
<feature type="domain" description="BHLH" evidence="7">
    <location>
        <begin position="267"/>
        <end position="316"/>
    </location>
</feature>
<accession>A0A0D9W8A5</accession>
<keyword evidence="4" id="KW-0804">Transcription</keyword>
<evidence type="ECO:0000256" key="4">
    <source>
        <dbReference type="ARBA" id="ARBA00023163"/>
    </source>
</evidence>
<dbReference type="GO" id="GO:0000978">
    <property type="term" value="F:RNA polymerase II cis-regulatory region sequence-specific DNA binding"/>
    <property type="evidence" value="ECO:0007669"/>
    <property type="project" value="TreeGrafter"/>
</dbReference>
<dbReference type="eggNOG" id="ENOG502QPTJ">
    <property type="taxonomic scope" value="Eukaryota"/>
</dbReference>
<evidence type="ECO:0000256" key="6">
    <source>
        <dbReference type="SAM" id="MobiDB-lite"/>
    </source>
</evidence>
<proteinExistence type="inferred from homology"/>
<dbReference type="Gramene" id="LPERR04G17890.1">
    <property type="protein sequence ID" value="LPERR04G17890.1"/>
    <property type="gene ID" value="LPERR04G17890"/>
</dbReference>
<dbReference type="InterPro" id="IPR045843">
    <property type="entry name" value="IND-like"/>
</dbReference>
<dbReference type="Proteomes" id="UP000032180">
    <property type="component" value="Chromosome 4"/>
</dbReference>
<dbReference type="STRING" id="77586.A0A0D9W8A5"/>
<keyword evidence="9" id="KW-1185">Reference proteome</keyword>
<evidence type="ECO:0000259" key="7">
    <source>
        <dbReference type="PROSITE" id="PS50888"/>
    </source>
</evidence>
<dbReference type="PANTHER" id="PTHR16223">
    <property type="entry name" value="TRANSCRIPTION FACTOR BHLH83-RELATED"/>
    <property type="match status" value="1"/>
</dbReference>
<dbReference type="PANTHER" id="PTHR16223:SF362">
    <property type="entry name" value="OS02G0671300 PROTEIN"/>
    <property type="match status" value="1"/>
</dbReference>
<reference evidence="8" key="3">
    <citation type="submission" date="2015-04" db="UniProtKB">
        <authorList>
            <consortium name="EnsemblPlants"/>
        </authorList>
    </citation>
    <scope>IDENTIFICATION</scope>
</reference>
<reference evidence="8 9" key="1">
    <citation type="submission" date="2012-08" db="EMBL/GenBank/DDBJ databases">
        <title>Oryza genome evolution.</title>
        <authorList>
            <person name="Wing R.A."/>
        </authorList>
    </citation>
    <scope>NUCLEOTIDE SEQUENCE</scope>
</reference>
<evidence type="ECO:0000256" key="2">
    <source>
        <dbReference type="ARBA" id="ARBA00005510"/>
    </source>
</evidence>
<evidence type="ECO:0000313" key="9">
    <source>
        <dbReference type="Proteomes" id="UP000032180"/>
    </source>
</evidence>
<feature type="region of interest" description="Disordered" evidence="6">
    <location>
        <begin position="222"/>
        <end position="282"/>
    </location>
</feature>
<keyword evidence="5" id="KW-0539">Nucleus</keyword>
<comment type="subcellular location">
    <subcellularLocation>
        <location evidence="1">Nucleus</location>
    </subcellularLocation>
</comment>
<dbReference type="InterPro" id="IPR036638">
    <property type="entry name" value="HLH_DNA-bd_sf"/>
</dbReference>
<dbReference type="InterPro" id="IPR045239">
    <property type="entry name" value="bHLH95_bHLH"/>
</dbReference>
<dbReference type="PROSITE" id="PS50888">
    <property type="entry name" value="BHLH"/>
    <property type="match status" value="1"/>
</dbReference>
<evidence type="ECO:0000256" key="5">
    <source>
        <dbReference type="ARBA" id="ARBA00023242"/>
    </source>
</evidence>
<dbReference type="GO" id="GO:0046983">
    <property type="term" value="F:protein dimerization activity"/>
    <property type="evidence" value="ECO:0007669"/>
    <property type="project" value="InterPro"/>
</dbReference>
<keyword evidence="3" id="KW-0805">Transcription regulation</keyword>
<evidence type="ECO:0000256" key="1">
    <source>
        <dbReference type="ARBA" id="ARBA00004123"/>
    </source>
</evidence>
<comment type="similarity">
    <text evidence="2">Belongs to the bHLH protein family.</text>
</comment>
<name>A0A0D9W8A5_9ORYZ</name>